<keyword evidence="4 8" id="KW-0732">Signal</keyword>
<evidence type="ECO:0000256" key="8">
    <source>
        <dbReference type="SAM" id="SignalP"/>
    </source>
</evidence>
<feature type="compositionally biased region" description="Acidic residues" evidence="7">
    <location>
        <begin position="1425"/>
        <end position="1439"/>
    </location>
</feature>
<dbReference type="GO" id="GO:0016020">
    <property type="term" value="C:membrane"/>
    <property type="evidence" value="ECO:0007669"/>
    <property type="project" value="UniProtKB-SubCell"/>
</dbReference>
<dbReference type="InterPro" id="IPR039877">
    <property type="entry name" value="TMEM131-like"/>
</dbReference>
<keyword evidence="6" id="KW-0472">Membrane</keyword>
<evidence type="ECO:0000256" key="4">
    <source>
        <dbReference type="ARBA" id="ARBA00022729"/>
    </source>
</evidence>
<dbReference type="Gene3D" id="2.60.40.10">
    <property type="entry name" value="Immunoglobulins"/>
    <property type="match status" value="1"/>
</dbReference>
<feature type="domain" description="TMEM131L third Ig-like" evidence="11">
    <location>
        <begin position="428"/>
        <end position="518"/>
    </location>
</feature>
<dbReference type="Pfam" id="PF24498">
    <property type="entry name" value="Ig_TMEM131L_3"/>
    <property type="match status" value="1"/>
</dbReference>
<evidence type="ECO:0000256" key="6">
    <source>
        <dbReference type="ARBA" id="ARBA00023136"/>
    </source>
</evidence>
<proteinExistence type="inferred from homology"/>
<dbReference type="STRING" id="6336.A0A0V0RUK9"/>
<feature type="chain" id="PRO_5006868256" evidence="8">
    <location>
        <begin position="23"/>
        <end position="1877"/>
    </location>
</feature>
<dbReference type="Pfam" id="PF12371">
    <property type="entry name" value="TMEM131_like_N"/>
    <property type="match status" value="1"/>
</dbReference>
<evidence type="ECO:0000259" key="10">
    <source>
        <dbReference type="Pfam" id="PF24495"/>
    </source>
</evidence>
<sequence length="1877" mass="211473">MLKQISLIIFTIYFGLLSSAQTYDDCQGVFIQTGERLEYFSSASPLNEVGYMDRFINFALLLNFNDESFHTPMLSDESLAVEKRASVKKLTIDPPSLDFGSNPVGIAKRVKVTLHNPLQNAVVRMDAISGSTAHFHCSFFDEKFLKAGSSTAFEVVFLPRKEGLIKTTLHIHSSAETIIYNVTGEGVPSPFRLMPFLGVKVSLNSSVSSWLELYNPFPTALHVQEMYTSDSSVHLDLPHSVFNPSRRLWNVLPFRTKHIATAKVIGNRVRNASAFIRLKTDNPTVQHPIIIPVEIEVTSQPGLYAGKSVVNFGLLSNEHRSPWNTITVYNTFNKPVKVTNVAVDDPCLFVRFMHTIVASNHHKDTLIAKIAYDPKVALLDQRRYRSGSVKFFDDNKVLLLSVPYRVEVLKGQLIFNSDQLAFFTGFNNSHERVVNLTSTFPETIAIYQLSLHYQLQKYLTVYNLTKPILLKPNSTMPTLTLKFLPQYNQKRTKASTLLSNVYLYTNLTKFAIPVRLFSGLLELTVLSSNGDVGELNFGQLNVGEKRSMFIRLANLNPLPVKLLRVTQDDVHNVALELLAEDTVRPKSTVEPFLPNHILDRWTENEELVLPAESFAFYKCTISAPARLLSMKSHLTFETEFQKLNVDIKYTVEKESKVSVPGTIILDNCFPGKISGRSIKVFSKLHHEVSNVRVYLDEKDAGFSLTPFSQGAVKIKPFQFTRLARLLFTPSNLCVEDECYVGFPLDTVDGLLWVKGLKLPANLAELDFVLFSKHWSLWTDMVEEKMTRMNTTVHLEAPSLKRISFPAQANLIWPRLIKQDIVYFPLTAVGNFSVVNLLLRNPSNHPIAVQIIPLAIYPNPSHLLNSLNGFVEIDDVLMFSLRDSELYNPTESSPVPEYRKQLEKIAGISIPRFTLSFLLKPGAKLSAQLGFLPSDYQLRSSLLAIRNNLTGMEMVTMYGRGAKLELKIGNVLPQSNNLLMFEIQDRHLFDCETMQRLNRRFSSTFSVSRSLVARNSGELPLHVTNISINGHQCQNRGFRIVNCAPFTLEPNETRPFEIVFRPDFTMYWYDAQLQLTIQGYHYPLLYKLGASVPKEWIVRCYSALPRPSWEQLLYYCSVIALGFLMICVVASAYLEGDRSITCAFRRRQLADTRKLFDLNAPMLCDSKQHPNDLTGGGNFVPQLGTNHQATLLVQLKQGVVVWLGKPFGWTKWFRGLAKVEQQQQQQLCSTPATGEATVPQPKSVRKMVKNVDNGKCSTELHLKNSSFTTTRTTKPKQKKYLESASSGKNVDRTSTNHHTVNSVENEQVEVEKNITKKSKKQQHAVDRKQSSNGKFEEATTVVVEEKAAEQQQQQQQQQHWNDNLHRETEEDWSHVTESSVSSDVVVVVAPQPCCPLELERLSSKEESSNFDSSPDQLEESNSVPEWDNDDDDDAGGDGDDNIGGLSKTIDFDAEFEKLAEQTKAFSLIDKEAPVDSGNRWQSKMRQRRRQSHRQRCRVSGSGPRRLSCSDSGSSSRATSRSDSPPAPPPLTDQLVSSDRSSATESTTTAVSRQSVERNVRHARKINENLKTVVELPFHYNREETSITKAAAAAAPMVTATTTPPPPTAATGVQFQSTNVHHFGTRTFGTFPPSHGPSSAQPFYMQAGGKPLEISAVKKSEDWAGFELAPVIENLWDEDYEPWKKGNSSNLWNNDITSTSVNYPQQQQQQNSSVRNFTWSLDVNSCPGNSIWCSQAPAWPYPVATTNNMASCFRSTFQPTITRPNHSRFGSSLWSDNLGMAPPSNRESSNSGDVSRNTIFPEHENSSDVWANFFVTECRIFLQSELCMLNHAVQYVHTTVRFCALVVGQIQQERRILEEHVVFFQHAPFFEWPPICGFD</sequence>
<evidence type="ECO:0000313" key="14">
    <source>
        <dbReference type="EMBL" id="KRX18179.1"/>
    </source>
</evidence>
<organism evidence="14 15">
    <name type="scientific">Trichinella nelsoni</name>
    <dbReference type="NCBI Taxonomy" id="6336"/>
    <lineage>
        <taxon>Eukaryota</taxon>
        <taxon>Metazoa</taxon>
        <taxon>Ecdysozoa</taxon>
        <taxon>Nematoda</taxon>
        <taxon>Enoplea</taxon>
        <taxon>Dorylaimia</taxon>
        <taxon>Trichinellida</taxon>
        <taxon>Trichinellidae</taxon>
        <taxon>Trichinella</taxon>
    </lineage>
</organism>
<feature type="compositionally biased region" description="Low complexity" evidence="7">
    <location>
        <begin position="1496"/>
        <end position="1522"/>
    </location>
</feature>
<feature type="region of interest" description="Disordered" evidence="7">
    <location>
        <begin position="1474"/>
        <end position="1561"/>
    </location>
</feature>
<keyword evidence="15" id="KW-1185">Reference proteome</keyword>
<feature type="compositionally biased region" description="Basic residues" evidence="7">
    <location>
        <begin position="1481"/>
        <end position="1495"/>
    </location>
</feature>
<feature type="compositionally biased region" description="Basic and acidic residues" evidence="7">
    <location>
        <begin position="1322"/>
        <end position="1336"/>
    </location>
</feature>
<feature type="domain" description="Transmembrane protein 131-like N-terminal" evidence="9">
    <location>
        <begin position="91"/>
        <end position="172"/>
    </location>
</feature>
<evidence type="ECO:0000259" key="12">
    <source>
        <dbReference type="Pfam" id="PF24499"/>
    </source>
</evidence>
<evidence type="ECO:0000256" key="5">
    <source>
        <dbReference type="ARBA" id="ARBA00022989"/>
    </source>
</evidence>
<dbReference type="PANTHER" id="PTHR22050:SF0">
    <property type="entry name" value="TRANSMEMBRANE PROTEIN 131 HOMOLOG"/>
    <property type="match status" value="1"/>
</dbReference>
<evidence type="ECO:0000256" key="2">
    <source>
        <dbReference type="ARBA" id="ARBA00006682"/>
    </source>
</evidence>
<feature type="domain" description="TMEM131L fourth Ig-like" evidence="12">
    <location>
        <begin position="822"/>
        <end position="961"/>
    </location>
</feature>
<evidence type="ECO:0000256" key="1">
    <source>
        <dbReference type="ARBA" id="ARBA00004479"/>
    </source>
</evidence>
<dbReference type="Pfam" id="PF24501">
    <property type="entry name" value="Ig_TMEM131L_5"/>
    <property type="match status" value="1"/>
</dbReference>
<dbReference type="InterPro" id="IPR055435">
    <property type="entry name" value="Ig_TMEM131L_3"/>
</dbReference>
<feature type="compositionally biased region" description="Low complexity" evidence="7">
    <location>
        <begin position="1534"/>
        <end position="1551"/>
    </location>
</feature>
<gene>
    <name evidence="14" type="primary">TMEM131</name>
    <name evidence="14" type="ORF">T07_7892</name>
</gene>
<dbReference type="OrthoDB" id="168404at2759"/>
<feature type="region of interest" description="Disordered" evidence="7">
    <location>
        <begin position="1397"/>
        <end position="1446"/>
    </location>
</feature>
<dbReference type="InterPro" id="IPR013783">
    <property type="entry name" value="Ig-like_fold"/>
</dbReference>
<dbReference type="InterPro" id="IPR055437">
    <property type="entry name" value="TMEM131L_Ig_5"/>
</dbReference>
<keyword evidence="3 14" id="KW-0812">Transmembrane</keyword>
<accession>A0A0V0RUK9</accession>
<feature type="domain" description="TMEM131 second Ig-like" evidence="10">
    <location>
        <begin position="190"/>
        <end position="279"/>
    </location>
</feature>
<feature type="compositionally biased region" description="Polar residues" evidence="7">
    <location>
        <begin position="1282"/>
        <end position="1298"/>
    </location>
</feature>
<dbReference type="InterPro" id="IPR022113">
    <property type="entry name" value="TMEM131L_N"/>
</dbReference>
<feature type="domain" description="TMEM131L fifth Ig-like" evidence="13">
    <location>
        <begin position="1014"/>
        <end position="1076"/>
    </location>
</feature>
<feature type="signal peptide" evidence="8">
    <location>
        <begin position="1"/>
        <end position="22"/>
    </location>
</feature>
<comment type="similarity">
    <text evidence="2">Belongs to the TMEM131 family.</text>
</comment>
<comment type="caution">
    <text evidence="14">The sequence shown here is derived from an EMBL/GenBank/DDBJ whole genome shotgun (WGS) entry which is preliminary data.</text>
</comment>
<evidence type="ECO:0000259" key="13">
    <source>
        <dbReference type="Pfam" id="PF24501"/>
    </source>
</evidence>
<evidence type="ECO:0000256" key="3">
    <source>
        <dbReference type="ARBA" id="ARBA00022692"/>
    </source>
</evidence>
<evidence type="ECO:0000259" key="11">
    <source>
        <dbReference type="Pfam" id="PF24498"/>
    </source>
</evidence>
<protein>
    <submittedName>
        <fullName evidence="14">Transmembrane protein</fullName>
    </submittedName>
</protein>
<name>A0A0V0RUK9_9BILA</name>
<feature type="compositionally biased region" description="Basic and acidic residues" evidence="7">
    <location>
        <begin position="1397"/>
        <end position="1406"/>
    </location>
</feature>
<comment type="subcellular location">
    <subcellularLocation>
        <location evidence="1">Membrane</location>
        <topology evidence="1">Single-pass type I membrane protein</topology>
    </subcellularLocation>
</comment>
<dbReference type="PANTHER" id="PTHR22050">
    <property type="entry name" value="RW1 PROTEIN HOMOLOG"/>
    <property type="match status" value="1"/>
</dbReference>
<dbReference type="Pfam" id="PF24495">
    <property type="entry name" value="Ig_TMEM131_2"/>
    <property type="match status" value="1"/>
</dbReference>
<evidence type="ECO:0000256" key="7">
    <source>
        <dbReference type="SAM" id="MobiDB-lite"/>
    </source>
</evidence>
<evidence type="ECO:0000313" key="15">
    <source>
        <dbReference type="Proteomes" id="UP000054630"/>
    </source>
</evidence>
<keyword evidence="5" id="KW-1133">Transmembrane helix</keyword>
<dbReference type="InterPro" id="IPR055436">
    <property type="entry name" value="Ig_TMEM131L_4"/>
</dbReference>
<feature type="region of interest" description="Disordered" evidence="7">
    <location>
        <begin position="1266"/>
        <end position="1336"/>
    </location>
</feature>
<reference evidence="14 15" key="1">
    <citation type="submission" date="2015-01" db="EMBL/GenBank/DDBJ databases">
        <title>Evolution of Trichinella species and genotypes.</title>
        <authorList>
            <person name="Korhonen P.K."/>
            <person name="Edoardo P."/>
            <person name="Giuseppe L.R."/>
            <person name="Gasser R.B."/>
        </authorList>
    </citation>
    <scope>NUCLEOTIDE SEQUENCE [LARGE SCALE GENOMIC DNA]</scope>
    <source>
        <strain evidence="14">ISS37</strain>
    </source>
</reference>
<dbReference type="Proteomes" id="UP000054630">
    <property type="component" value="Unassembled WGS sequence"/>
</dbReference>
<dbReference type="Pfam" id="PF24499">
    <property type="entry name" value="Ig_TMEM131L_4"/>
    <property type="match status" value="1"/>
</dbReference>
<evidence type="ECO:0000259" key="9">
    <source>
        <dbReference type="Pfam" id="PF12371"/>
    </source>
</evidence>
<dbReference type="EMBL" id="JYDL01000076">
    <property type="protein sequence ID" value="KRX18179.1"/>
    <property type="molecule type" value="Genomic_DNA"/>
</dbReference>
<dbReference type="InterPro" id="IPR056311">
    <property type="entry name" value="TMEM131_Ig_2"/>
</dbReference>